<feature type="transmembrane region" description="Helical" evidence="1">
    <location>
        <begin position="226"/>
        <end position="245"/>
    </location>
</feature>
<feature type="transmembrane region" description="Helical" evidence="1">
    <location>
        <begin position="97"/>
        <end position="115"/>
    </location>
</feature>
<dbReference type="EMBL" id="JAAONZ010000021">
    <property type="protein sequence ID" value="NHO67898.1"/>
    <property type="molecule type" value="Genomic_DNA"/>
</dbReference>
<feature type="transmembrane region" description="Helical" evidence="1">
    <location>
        <begin position="196"/>
        <end position="214"/>
    </location>
</feature>
<keyword evidence="3" id="KW-1185">Reference proteome</keyword>
<evidence type="ECO:0000313" key="3">
    <source>
        <dbReference type="Proteomes" id="UP000787472"/>
    </source>
</evidence>
<keyword evidence="1" id="KW-1133">Transmembrane helix</keyword>
<keyword evidence="1" id="KW-0812">Transmembrane</keyword>
<organism evidence="2 3">
    <name type="scientific">Pseudomaricurvus hydrocarbonicus</name>
    <dbReference type="NCBI Taxonomy" id="1470433"/>
    <lineage>
        <taxon>Bacteria</taxon>
        <taxon>Pseudomonadati</taxon>
        <taxon>Pseudomonadota</taxon>
        <taxon>Gammaproteobacteria</taxon>
        <taxon>Cellvibrionales</taxon>
        <taxon>Cellvibrionaceae</taxon>
        <taxon>Pseudomaricurvus</taxon>
    </lineage>
</organism>
<comment type="caution">
    <text evidence="2">The sequence shown here is derived from an EMBL/GenBank/DDBJ whole genome shotgun (WGS) entry which is preliminary data.</text>
</comment>
<dbReference type="Proteomes" id="UP000787472">
    <property type="component" value="Unassembled WGS sequence"/>
</dbReference>
<evidence type="ECO:0000313" key="2">
    <source>
        <dbReference type="EMBL" id="NHO67898.1"/>
    </source>
</evidence>
<gene>
    <name evidence="2" type="ORF">G8770_20315</name>
</gene>
<accession>A0A9E5MPE2</accession>
<evidence type="ECO:0000256" key="1">
    <source>
        <dbReference type="SAM" id="Phobius"/>
    </source>
</evidence>
<reference evidence="2" key="1">
    <citation type="submission" date="2020-03" db="EMBL/GenBank/DDBJ databases">
        <authorList>
            <person name="Guo F."/>
        </authorList>
    </citation>
    <scope>NUCLEOTIDE SEQUENCE</scope>
    <source>
        <strain evidence="2">JCM 30134</strain>
    </source>
</reference>
<feature type="transmembrane region" description="Helical" evidence="1">
    <location>
        <begin position="20"/>
        <end position="37"/>
    </location>
</feature>
<dbReference type="AlphaFoldDB" id="A0A9E5MPE2"/>
<sequence length="291" mass="32361">MTMSNAASAGGTPVPWFKIFKYCVYAFLIVNLFFFFMEDWAASAHLFSNGISFSQLIEAYAATIDTAAWVVLLLIFELETSVISDTRLKGNLKWLLNGLKGICYLVIVYACYGYLSKYIIVHAFEPSALTDLCAQAAHNLSFMTDLDEYESIAAANCADLSAASAFYQLPGTGIVTDTEALQSAQWLSLIDVVNSANWLLIVVILTMDVWLQLTGKLTGNIIKVTTAFKVVLYFILLLCAVFWGIDGDFLDFWDAFLWILAFALIELNLFEWHAESEGKHTVLGDSDKIAH</sequence>
<feature type="transmembrane region" description="Helical" evidence="1">
    <location>
        <begin position="251"/>
        <end position="270"/>
    </location>
</feature>
<keyword evidence="1" id="KW-0472">Membrane</keyword>
<proteinExistence type="predicted"/>
<feature type="transmembrane region" description="Helical" evidence="1">
    <location>
        <begin position="57"/>
        <end position="76"/>
    </location>
</feature>
<name>A0A9E5MPE2_9GAMM</name>
<evidence type="ECO:0008006" key="4">
    <source>
        <dbReference type="Google" id="ProtNLM"/>
    </source>
</evidence>
<protein>
    <recommendedName>
        <fullName evidence="4">Shikimate kinase</fullName>
    </recommendedName>
</protein>